<dbReference type="Proteomes" id="UP000294257">
    <property type="component" value="Unassembled WGS sequence"/>
</dbReference>
<dbReference type="EMBL" id="SGWQ01000001">
    <property type="protein sequence ID" value="RZS44522.1"/>
    <property type="molecule type" value="Genomic_DNA"/>
</dbReference>
<organism evidence="2 3">
    <name type="scientific">Herbihabitans rhizosphaerae</name>
    <dbReference type="NCBI Taxonomy" id="1872711"/>
    <lineage>
        <taxon>Bacteria</taxon>
        <taxon>Bacillati</taxon>
        <taxon>Actinomycetota</taxon>
        <taxon>Actinomycetes</taxon>
        <taxon>Pseudonocardiales</taxon>
        <taxon>Pseudonocardiaceae</taxon>
        <taxon>Herbihabitans</taxon>
    </lineage>
</organism>
<gene>
    <name evidence="2" type="ORF">EV193_101398</name>
</gene>
<feature type="chain" id="PRO_5020505727" description="Secreted protein" evidence="1">
    <location>
        <begin position="36"/>
        <end position="415"/>
    </location>
</feature>
<protein>
    <recommendedName>
        <fullName evidence="4">Secreted protein</fullName>
    </recommendedName>
</protein>
<sequence length="415" mass="43629">MRIALRTRRHRLFAAGAATALCVGLGFAVAAPANAKPADNPSTWNADLSTVDPASSNVVTDGGMLRLGDQQARAASAYSNLRTGFAVFAPRTLPAESNTVSAIMDGTVGQGAEVAVDVRGLRKDGSWSEWTEVRPGQPAVLDRPTSTVQARLMLSAADGAAGPEVRRVELSSSTTSARPSAQVVLEGGGLTYKVFATREGLVGGTTANGHVIVERDHFVALPSRRGLSGKGSGEYSVRVCGDTKRCEWAPVWDVGPWNTKDDYWNPSDQREMWKDLAQGKPEAQAAYNDGYNGGKDQFGRKVANPAGIDLADGTFWDGVGLKDNSWVTVSYSWTGSDPAGTVKTNGGPVNVRSGPRLGDSVAGLAAHAAQVRVECQVKGDPVDGSQGSSDIWYRVAADKFLAKAYVAGASGVRDC</sequence>
<evidence type="ECO:0000313" key="3">
    <source>
        <dbReference type="Proteomes" id="UP000294257"/>
    </source>
</evidence>
<dbReference type="AlphaFoldDB" id="A0A4Q7L818"/>
<evidence type="ECO:0000313" key="2">
    <source>
        <dbReference type="EMBL" id="RZS44522.1"/>
    </source>
</evidence>
<dbReference type="OrthoDB" id="3734014at2"/>
<proteinExistence type="predicted"/>
<keyword evidence="3" id="KW-1185">Reference proteome</keyword>
<name>A0A4Q7L818_9PSEU</name>
<comment type="caution">
    <text evidence="2">The sequence shown here is derived from an EMBL/GenBank/DDBJ whole genome shotgun (WGS) entry which is preliminary data.</text>
</comment>
<evidence type="ECO:0000256" key="1">
    <source>
        <dbReference type="SAM" id="SignalP"/>
    </source>
</evidence>
<feature type="signal peptide" evidence="1">
    <location>
        <begin position="1"/>
        <end position="35"/>
    </location>
</feature>
<keyword evidence="1" id="KW-0732">Signal</keyword>
<dbReference type="RefSeq" id="WP_130342198.1">
    <property type="nucleotide sequence ID" value="NZ_SGWQ01000001.1"/>
</dbReference>
<reference evidence="2 3" key="1">
    <citation type="submission" date="2019-02" db="EMBL/GenBank/DDBJ databases">
        <title>Genomic Encyclopedia of Type Strains, Phase IV (KMG-IV): sequencing the most valuable type-strain genomes for metagenomic binning, comparative biology and taxonomic classification.</title>
        <authorList>
            <person name="Goeker M."/>
        </authorList>
    </citation>
    <scope>NUCLEOTIDE SEQUENCE [LARGE SCALE GENOMIC DNA]</scope>
    <source>
        <strain evidence="2 3">DSM 101727</strain>
    </source>
</reference>
<accession>A0A4Q7L818</accession>
<evidence type="ECO:0008006" key="4">
    <source>
        <dbReference type="Google" id="ProtNLM"/>
    </source>
</evidence>